<dbReference type="EMBL" id="LGTL01000002">
    <property type="protein sequence ID" value="KPA84899.1"/>
    <property type="molecule type" value="Genomic_DNA"/>
</dbReference>
<dbReference type="VEuPathDB" id="TriTrypDB:LpyrH10_02_3260"/>
<feature type="compositionally biased region" description="Polar residues" evidence="1">
    <location>
        <begin position="976"/>
        <end position="1012"/>
    </location>
</feature>
<feature type="compositionally biased region" description="Basic residues" evidence="1">
    <location>
        <begin position="281"/>
        <end position="294"/>
    </location>
</feature>
<name>A0A0M9G8V9_LEPPY</name>
<organism evidence="2 3">
    <name type="scientific">Leptomonas pyrrhocoris</name>
    <name type="common">Firebug parasite</name>
    <dbReference type="NCBI Taxonomy" id="157538"/>
    <lineage>
        <taxon>Eukaryota</taxon>
        <taxon>Discoba</taxon>
        <taxon>Euglenozoa</taxon>
        <taxon>Kinetoplastea</taxon>
        <taxon>Metakinetoplastina</taxon>
        <taxon>Trypanosomatida</taxon>
        <taxon>Trypanosomatidae</taxon>
        <taxon>Leishmaniinae</taxon>
        <taxon>Leptomonas</taxon>
    </lineage>
</organism>
<feature type="region of interest" description="Disordered" evidence="1">
    <location>
        <begin position="974"/>
        <end position="1095"/>
    </location>
</feature>
<feature type="compositionally biased region" description="Basic and acidic residues" evidence="1">
    <location>
        <begin position="814"/>
        <end position="826"/>
    </location>
</feature>
<dbReference type="AlphaFoldDB" id="A0A0M9G8V9"/>
<evidence type="ECO:0000313" key="2">
    <source>
        <dbReference type="EMBL" id="KPA84899.1"/>
    </source>
</evidence>
<protein>
    <submittedName>
        <fullName evidence="2">Uncharacterized protein</fullName>
    </submittedName>
</protein>
<feature type="region of interest" description="Disordered" evidence="1">
    <location>
        <begin position="323"/>
        <end position="342"/>
    </location>
</feature>
<dbReference type="EMBL" id="LGTL01000002">
    <property type="protein sequence ID" value="KPA84900.1"/>
    <property type="molecule type" value="Genomic_DNA"/>
</dbReference>
<gene>
    <name evidence="2" type="ORF">ABB37_01352</name>
</gene>
<feature type="region of interest" description="Disordered" evidence="1">
    <location>
        <begin position="1"/>
        <end position="42"/>
    </location>
</feature>
<evidence type="ECO:0000256" key="1">
    <source>
        <dbReference type="SAM" id="MobiDB-lite"/>
    </source>
</evidence>
<feature type="compositionally biased region" description="Basic and acidic residues" evidence="1">
    <location>
        <begin position="707"/>
        <end position="716"/>
    </location>
</feature>
<dbReference type="RefSeq" id="XP_015663338.1">
    <property type="nucleotide sequence ID" value="XM_015797818.1"/>
</dbReference>
<sequence>METSAEEESAPLRQNIRGSLSCSSDHGDKDAQNFAPPKTVGIVPTVHNCQSSHEQNAGLGGAAAATPAYTALPSSAIANTNHHNEGAVEASTAHPTTLTLQLSPVAAAAAPPSPKTGSATTLSALKGKEHRSPPTDGVLRSERVTAMKSTAATKSAGCETADAPNSSLFLPPQPLPLPSVPKNSAASWCTPSTSHGGDEGSQPALGETHGARSSPAEPLPTTAETAETHATPTRCGESSDDVAVAVSFTASRRTKREQPPESPPAASENKFKRTTAVAARPHQKPSHTAVRRAQHSAATPIKQKPKKATITAAQIAELLTAAGGTPSKTATPDKANKTNTSSSPPPIYALDLPLGLLVLYCAAEDVCSATESVAAPSPAPAHPTTTAAYSLLYLLEQLSDMRRRDRRRAALRQANATEEAKCKELFEAAATQRSANAARHAAHVQEVEAAEREQCTFHPEVSRVAQSISGKGTKDFMAKCLEWQQEAERRLKHKYERQAELEAKQAVAAAAQSGMAAPGEFMTERSQRLLETPSAQERLKARPSLWEAKKPTAETTACDSRALTAHLVRAPIGSKMEEEQEAVLHCLRNPDVSGQETSLLDTSDLQRGDKKKGDTVKQFLSRVEEDAARRASVAARLVFRYHNPEMERYEVGTGQQLFTPNAMPTAWKDGRRVNYEDLTEEEQQDFRAVLRKAGLDFVLTRYSRDQKGRSVRHDGGEGDGADESTRARDASSNPPGGALTRAQQERFVASLQEALKSREKNLQRVREQATAEETFHPRITPRSIRMARHKNGSKPIYERSTIARDVAAVPAKSPSKETDTEAKRSLDTSLKGKPLPEAAELFLARNEQWSEARQRRLERLTAMEEEKRYGDCTFSPNRNFDDTEHSPLQFSDAADEGRAHEPHPLDSSREGSRQAGHRSTHTRHHHDELATAADVRLMNELELLRSGAAFRDERFVQAVCDSTGVSDRRQAMAKLSLQSAPRLSSSGSRVGTSTAPHRGNATDSVRSPSRQFSPIAKRSLRPSASPYAVPTRLGPRREASLPSAYESQHSVPMMRTESGATQTPTHRHSYADNLRSSQSPQLLSKANARKSLEELPPVEDPWTALDAQTDAILKRHGY</sequence>
<feature type="region of interest" description="Disordered" evidence="1">
    <location>
        <begin position="807"/>
        <end position="831"/>
    </location>
</feature>
<feature type="compositionally biased region" description="Low complexity" evidence="1">
    <location>
        <begin position="107"/>
        <end position="121"/>
    </location>
</feature>
<dbReference type="OrthoDB" id="266480at2759"/>
<feature type="compositionally biased region" description="Basic residues" evidence="1">
    <location>
        <begin position="915"/>
        <end position="924"/>
    </location>
</feature>
<feature type="compositionally biased region" description="Polar residues" evidence="1">
    <location>
        <begin position="1074"/>
        <end position="1084"/>
    </location>
</feature>
<feature type="compositionally biased region" description="Low complexity" evidence="1">
    <location>
        <begin position="215"/>
        <end position="233"/>
    </location>
</feature>
<dbReference type="RefSeq" id="XP_015663339.1">
    <property type="nucleotide sequence ID" value="XM_015797819.1"/>
</dbReference>
<proteinExistence type="predicted"/>
<feature type="compositionally biased region" description="Polar residues" evidence="1">
    <location>
        <begin position="182"/>
        <end position="195"/>
    </location>
</feature>
<reference evidence="2 3" key="1">
    <citation type="submission" date="2015-07" db="EMBL/GenBank/DDBJ databases">
        <title>High-quality genome of monoxenous trypanosomatid Leptomonas pyrrhocoris.</title>
        <authorList>
            <person name="Flegontov P."/>
            <person name="Butenko A."/>
            <person name="Firsov S."/>
            <person name="Vlcek C."/>
            <person name="Logacheva M.D."/>
            <person name="Field M."/>
            <person name="Filatov D."/>
            <person name="Flegontova O."/>
            <person name="Gerasimov E."/>
            <person name="Jackson A.P."/>
            <person name="Kelly S."/>
            <person name="Opperdoes F."/>
            <person name="O'Reilly A."/>
            <person name="Votypka J."/>
            <person name="Yurchenko V."/>
            <person name="Lukes J."/>
        </authorList>
    </citation>
    <scope>NUCLEOTIDE SEQUENCE [LARGE SCALE GENOMIC DNA]</scope>
    <source>
        <strain evidence="2">H10</strain>
    </source>
</reference>
<dbReference type="OMA" id="SGKWMES"/>
<feature type="region of interest" description="Disordered" evidence="1">
    <location>
        <begin position="868"/>
        <end position="931"/>
    </location>
</feature>
<comment type="caution">
    <text evidence="2">The sequence shown here is derived from an EMBL/GenBank/DDBJ whole genome shotgun (WGS) entry which is preliminary data.</text>
</comment>
<feature type="compositionally biased region" description="Basic and acidic residues" evidence="1">
    <location>
        <begin position="126"/>
        <end position="145"/>
    </location>
</feature>
<feature type="compositionally biased region" description="Low complexity" evidence="1">
    <location>
        <begin position="146"/>
        <end position="156"/>
    </location>
</feature>
<evidence type="ECO:0000313" key="3">
    <source>
        <dbReference type="Proteomes" id="UP000037923"/>
    </source>
</evidence>
<feature type="region of interest" description="Disordered" evidence="1">
    <location>
        <begin position="107"/>
        <end position="307"/>
    </location>
</feature>
<dbReference type="Proteomes" id="UP000037923">
    <property type="component" value="Unassembled WGS sequence"/>
</dbReference>
<keyword evidence="3" id="KW-1185">Reference proteome</keyword>
<dbReference type="GeneID" id="26901647"/>
<feature type="region of interest" description="Disordered" evidence="1">
    <location>
        <begin position="707"/>
        <end position="739"/>
    </location>
</feature>
<accession>A0A0M9G8V9</accession>
<feature type="compositionally biased region" description="Basic and acidic residues" evidence="1">
    <location>
        <begin position="895"/>
        <end position="912"/>
    </location>
</feature>